<dbReference type="Proteomes" id="UP000078559">
    <property type="component" value="Chromosome 2"/>
</dbReference>
<feature type="compositionally biased region" description="Low complexity" evidence="1">
    <location>
        <begin position="723"/>
        <end position="744"/>
    </location>
</feature>
<feature type="compositionally biased region" description="Polar residues" evidence="1">
    <location>
        <begin position="149"/>
        <end position="163"/>
    </location>
</feature>
<feature type="compositionally biased region" description="Low complexity" evidence="1">
    <location>
        <begin position="631"/>
        <end position="649"/>
    </location>
</feature>
<dbReference type="EMBL" id="CM003099">
    <property type="protein sequence ID" value="KUI66822.1"/>
    <property type="molecule type" value="Genomic_DNA"/>
</dbReference>
<feature type="compositionally biased region" description="Polar residues" evidence="1">
    <location>
        <begin position="590"/>
        <end position="599"/>
    </location>
</feature>
<reference evidence="2" key="1">
    <citation type="submission" date="2014-12" db="EMBL/GenBank/DDBJ databases">
        <title>Genome Sequence of Valsa Canker Pathogens Uncovers a Specific Adaption of Colonization on Woody Bark.</title>
        <authorList>
            <person name="Yin Z."/>
            <person name="Liu H."/>
            <person name="Gao X."/>
            <person name="Li Z."/>
            <person name="Song N."/>
            <person name="Ke X."/>
            <person name="Dai Q."/>
            <person name="Wu Y."/>
            <person name="Sun Y."/>
            <person name="Xu J.-R."/>
            <person name="Kang Z.K."/>
            <person name="Wang L."/>
            <person name="Huang L."/>
        </authorList>
    </citation>
    <scope>NUCLEOTIDE SEQUENCE [LARGE SCALE GENOMIC DNA]</scope>
    <source>
        <strain evidence="2">03-8</strain>
    </source>
</reference>
<proteinExistence type="predicted"/>
<dbReference type="SMR" id="A0A194VS43"/>
<feature type="compositionally biased region" description="Basic and acidic residues" evidence="1">
    <location>
        <begin position="363"/>
        <end position="373"/>
    </location>
</feature>
<dbReference type="OrthoDB" id="5428925at2759"/>
<feature type="region of interest" description="Disordered" evidence="1">
    <location>
        <begin position="303"/>
        <end position="373"/>
    </location>
</feature>
<dbReference type="AlphaFoldDB" id="A0A194VS43"/>
<evidence type="ECO:0000256" key="1">
    <source>
        <dbReference type="SAM" id="MobiDB-lite"/>
    </source>
</evidence>
<feature type="region of interest" description="Disordered" evidence="1">
    <location>
        <begin position="552"/>
        <end position="649"/>
    </location>
</feature>
<accession>A0A194VS43</accession>
<evidence type="ECO:0000313" key="2">
    <source>
        <dbReference type="EMBL" id="KUI66822.1"/>
    </source>
</evidence>
<gene>
    <name evidence="2" type="ORF">VM1G_01923</name>
</gene>
<feature type="region of interest" description="Disordered" evidence="1">
    <location>
        <begin position="194"/>
        <end position="242"/>
    </location>
</feature>
<feature type="compositionally biased region" description="Pro residues" evidence="1">
    <location>
        <begin position="71"/>
        <end position="82"/>
    </location>
</feature>
<sequence length="837" mass="89835">MKPKIFGPASPTGARPRTGHQSIRGRISGPIPMSNSVEDDEFPIRNPGTGIASSTPIEDDPILQRQLQQPTPIPAVSPPPTQPFSSVAQSIRSAAERAEIIDVPQTVPEHPGSPSPRPNTPGPSGSSPEGGGSSGVSAMRSSPARYHRTNPSSSNRFSTLSVDSSKEIADDVNLSGHSPPQRKKSTLRSALGKFLRRRKKEGSLSSVSEIDRQSALEGTAQHRSVPPALRNAPPPRNEPAKRVASMPIHEFDRALRSHSIGPDDITAIESVRNSMSLDAMGSSPARRRATTATNSRLFTAISGRSRGEEWAGLSPRPASTHGRGSRFTEEDPEEIGRAITSDSSGDMGHKRRSRSLSQLDEVAQDKRDSRRRSDEIRYWRESYDIPGPLSPLSSLPPNENETEANEYNFDQGRTSMSIAESAAVDKTPQTPPQPFNFGSIASMNEMAGMKITQAATLDERFGSLEARVYKLERVVDQLCHSVPGFKWPFKEGGPGSVVSVPVGPPSGLQRSGSVMTSGSGLQRVPVNQPTYAYSRAAVPMIPSIYQTDSMISHDDEVPSSSRRSVDSADDNNSAHMSFGEGRTYIDSLHPPSSSATQALSPVAASTPAAPRPGHLRPTSESTVRPAASMPSLGSQSSGDEQSSSLAAQLEAERAARQALEAQVRKLSERMNNLSTTMFAMVRDPAKSKSYERLRPQTAASSTTLANSAYLAPISGNTAAAHKNAAHNNNNNSSSAVNPSSKAQSIFGKEGSLASMASSPAKEVGDDEYSEAFQTPRETPGLMTGSQFEPFGEVDEFGAPVRYLEEEDEDEEELKRKKDARTLSLSQLTMGKGLPTRI</sequence>
<organism evidence="2 3">
    <name type="scientific">Cytospora mali</name>
    <name type="common">Apple Valsa canker fungus</name>
    <name type="synonym">Valsa mali</name>
    <dbReference type="NCBI Taxonomy" id="578113"/>
    <lineage>
        <taxon>Eukaryota</taxon>
        <taxon>Fungi</taxon>
        <taxon>Dikarya</taxon>
        <taxon>Ascomycota</taxon>
        <taxon>Pezizomycotina</taxon>
        <taxon>Sordariomycetes</taxon>
        <taxon>Sordariomycetidae</taxon>
        <taxon>Diaporthales</taxon>
        <taxon>Cytosporaceae</taxon>
        <taxon>Cytospora</taxon>
    </lineage>
</organism>
<protein>
    <submittedName>
        <fullName evidence="2">Uncharacterized protein</fullName>
    </submittedName>
</protein>
<evidence type="ECO:0000313" key="3">
    <source>
        <dbReference type="Proteomes" id="UP000078559"/>
    </source>
</evidence>
<keyword evidence="3" id="KW-1185">Reference proteome</keyword>
<feature type="region of interest" description="Disordered" evidence="1">
    <location>
        <begin position="1"/>
        <end position="163"/>
    </location>
</feature>
<name>A0A194VS43_CYTMA</name>
<feature type="compositionally biased region" description="Pro residues" evidence="1">
    <location>
        <begin position="111"/>
        <end position="121"/>
    </location>
</feature>
<feature type="region of interest" description="Disordered" evidence="1">
    <location>
        <begin position="723"/>
        <end position="788"/>
    </location>
</feature>